<dbReference type="GO" id="GO:0005763">
    <property type="term" value="C:mitochondrial small ribosomal subunit"/>
    <property type="evidence" value="ECO:0007669"/>
    <property type="project" value="TreeGrafter"/>
</dbReference>
<dbReference type="Proteomes" id="UP000238350">
    <property type="component" value="Unassembled WGS sequence"/>
</dbReference>
<dbReference type="GO" id="GO:0003735">
    <property type="term" value="F:structural constituent of ribosome"/>
    <property type="evidence" value="ECO:0007669"/>
    <property type="project" value="InterPro"/>
</dbReference>
<feature type="compositionally biased region" description="Basic and acidic residues" evidence="4">
    <location>
        <begin position="102"/>
        <end position="113"/>
    </location>
</feature>
<dbReference type="GO" id="GO:0032543">
    <property type="term" value="P:mitochondrial translation"/>
    <property type="evidence" value="ECO:0007669"/>
    <property type="project" value="TreeGrafter"/>
</dbReference>
<comment type="similarity">
    <text evidence="1">Belongs to the bacterial ribosomal protein bS16 family.</text>
</comment>
<dbReference type="PANTHER" id="PTHR12919">
    <property type="entry name" value="30S RIBOSOMAL PROTEIN S16"/>
    <property type="match status" value="1"/>
</dbReference>
<dbReference type="InterPro" id="IPR020592">
    <property type="entry name" value="Ribosomal_bS16_CS"/>
</dbReference>
<organism evidence="5 6">
    <name type="scientific">Wickerhamiella sorbophila</name>
    <dbReference type="NCBI Taxonomy" id="45607"/>
    <lineage>
        <taxon>Eukaryota</taxon>
        <taxon>Fungi</taxon>
        <taxon>Dikarya</taxon>
        <taxon>Ascomycota</taxon>
        <taxon>Saccharomycotina</taxon>
        <taxon>Dipodascomycetes</taxon>
        <taxon>Dipodascales</taxon>
        <taxon>Trichomonascaceae</taxon>
        <taxon>Wickerhamiella</taxon>
    </lineage>
</organism>
<feature type="region of interest" description="Disordered" evidence="4">
    <location>
        <begin position="100"/>
        <end position="129"/>
    </location>
</feature>
<dbReference type="SUPFAM" id="SSF54565">
    <property type="entry name" value="Ribosomal protein S16"/>
    <property type="match status" value="1"/>
</dbReference>
<dbReference type="PROSITE" id="PS00732">
    <property type="entry name" value="RIBOSOMAL_S16"/>
    <property type="match status" value="1"/>
</dbReference>
<sequence length="129" mass="14201">MKGSVRIRLARFGRKHEPVYNIVVSQAKKAPQKLPIEVLGTYNPVALPLSPQAAAAGEIPIKDVRLDFMRSKYWIGVGAQPTPTVARLFKKAGILPPGWPGPRKEVPVPERKVVRPLTEAGEPEQPPVR</sequence>
<protein>
    <submittedName>
        <fullName evidence="5">37S ribosomal protein S16, mitochondrial</fullName>
    </submittedName>
</protein>
<name>A0A2T0FF31_9ASCO</name>
<dbReference type="Pfam" id="PF00886">
    <property type="entry name" value="Ribosomal_S16"/>
    <property type="match status" value="1"/>
</dbReference>
<dbReference type="PANTHER" id="PTHR12919:SF20">
    <property type="entry name" value="SMALL RIBOSOMAL SUBUNIT PROTEIN BS16M"/>
    <property type="match status" value="1"/>
</dbReference>
<evidence type="ECO:0000256" key="2">
    <source>
        <dbReference type="ARBA" id="ARBA00022980"/>
    </source>
</evidence>
<dbReference type="STRING" id="45607.A0A2T0FF31"/>
<keyword evidence="6" id="KW-1185">Reference proteome</keyword>
<dbReference type="InterPro" id="IPR000307">
    <property type="entry name" value="Ribosomal_bS16"/>
</dbReference>
<dbReference type="OrthoDB" id="407221at2759"/>
<reference evidence="5 6" key="1">
    <citation type="submission" date="2017-04" db="EMBL/GenBank/DDBJ databases">
        <title>Genome sequencing of [Candida] sorbophila.</title>
        <authorList>
            <person name="Ahn J.O."/>
        </authorList>
    </citation>
    <scope>NUCLEOTIDE SEQUENCE [LARGE SCALE GENOMIC DNA]</scope>
    <source>
        <strain evidence="5 6">DS02</strain>
    </source>
</reference>
<dbReference type="Gene3D" id="3.30.1320.10">
    <property type="match status" value="1"/>
</dbReference>
<evidence type="ECO:0000313" key="5">
    <source>
        <dbReference type="EMBL" id="PRT53606.1"/>
    </source>
</evidence>
<evidence type="ECO:0000256" key="1">
    <source>
        <dbReference type="ARBA" id="ARBA00006668"/>
    </source>
</evidence>
<comment type="caution">
    <text evidence="5">The sequence shown here is derived from an EMBL/GenBank/DDBJ whole genome shotgun (WGS) entry which is preliminary data.</text>
</comment>
<dbReference type="EMBL" id="NDIQ01000001">
    <property type="protein sequence ID" value="PRT53606.1"/>
    <property type="molecule type" value="Genomic_DNA"/>
</dbReference>
<evidence type="ECO:0000256" key="3">
    <source>
        <dbReference type="ARBA" id="ARBA00023274"/>
    </source>
</evidence>
<evidence type="ECO:0000313" key="6">
    <source>
        <dbReference type="Proteomes" id="UP000238350"/>
    </source>
</evidence>
<dbReference type="HAMAP" id="MF_00385">
    <property type="entry name" value="Ribosomal_bS16"/>
    <property type="match status" value="1"/>
</dbReference>
<dbReference type="GeneID" id="36514975"/>
<dbReference type="FunFam" id="3.30.1320.10:FF:000013">
    <property type="entry name" value="Mitochondrial ribosomal protein"/>
    <property type="match status" value="1"/>
</dbReference>
<dbReference type="NCBIfam" id="TIGR00002">
    <property type="entry name" value="S16"/>
    <property type="match status" value="1"/>
</dbReference>
<dbReference type="InterPro" id="IPR023803">
    <property type="entry name" value="Ribosomal_bS16_dom_sf"/>
</dbReference>
<evidence type="ECO:0000256" key="4">
    <source>
        <dbReference type="SAM" id="MobiDB-lite"/>
    </source>
</evidence>
<proteinExistence type="inferred from homology"/>
<accession>A0A2T0FF31</accession>
<keyword evidence="3" id="KW-0687">Ribonucleoprotein</keyword>
<gene>
    <name evidence="5" type="ORF">B9G98_01226</name>
</gene>
<dbReference type="RefSeq" id="XP_024663552.1">
    <property type="nucleotide sequence ID" value="XM_024807784.1"/>
</dbReference>
<dbReference type="AlphaFoldDB" id="A0A2T0FF31"/>
<keyword evidence="2 5" id="KW-0689">Ribosomal protein</keyword>